<dbReference type="InterPro" id="IPR036411">
    <property type="entry name" value="TorD-like_sf"/>
</dbReference>
<gene>
    <name evidence="2" type="primary">narJ</name>
    <name evidence="2" type="ORF">DP119_06605</name>
</gene>
<evidence type="ECO:0000313" key="2">
    <source>
        <dbReference type="EMBL" id="RAZ68332.1"/>
    </source>
</evidence>
<proteinExistence type="predicted"/>
<dbReference type="PANTHER" id="PTHR43680:SF2">
    <property type="entry name" value="NITRATE REDUCTASE MOLYBDENUM COFACTOR ASSEMBLY CHAPERONE NARJ"/>
    <property type="match status" value="1"/>
</dbReference>
<dbReference type="GO" id="GO:0051082">
    <property type="term" value="F:unfolded protein binding"/>
    <property type="evidence" value="ECO:0007669"/>
    <property type="project" value="InterPro"/>
</dbReference>
<dbReference type="PANTHER" id="PTHR43680">
    <property type="entry name" value="NITRATE REDUCTASE MOLYBDENUM COFACTOR ASSEMBLY CHAPERONE"/>
    <property type="match status" value="1"/>
</dbReference>
<dbReference type="InterPro" id="IPR003765">
    <property type="entry name" value="NO3_reductase_chaperone_NarJ"/>
</dbReference>
<sequence length="187" mass="22285">MINLERLYHYKESFGFFTHHLTYPEKLDFHPSMIEESFASDHPAYCHVQNYWGLMHDYSLDEIQEMYTDTFDFQKDCTLFMTYFKFEDAKERGQMLAKLKVLYEMFGLEMPESELSDFLPLMCEFLYAAEWLGDPRSEQSFSMLIAVLEDGTFHLLQSLKKHESPYFHLVKGLRETFKACIEQEVQA</sequence>
<dbReference type="GO" id="GO:0016530">
    <property type="term" value="F:metallochaperone activity"/>
    <property type="evidence" value="ECO:0007669"/>
    <property type="project" value="TreeGrafter"/>
</dbReference>
<dbReference type="GO" id="GO:0051131">
    <property type="term" value="P:chaperone-mediated protein complex assembly"/>
    <property type="evidence" value="ECO:0007669"/>
    <property type="project" value="InterPro"/>
</dbReference>
<reference evidence="2 3" key="1">
    <citation type="submission" date="2018-06" db="EMBL/GenBank/DDBJ databases">
        <title>The draft genome sequences of strains SCU63 and S1.</title>
        <authorList>
            <person name="Gan L."/>
        </authorList>
    </citation>
    <scope>NUCLEOTIDE SEQUENCE [LARGE SCALE GENOMIC DNA]</scope>
    <source>
        <strain evidence="2 3">S1</strain>
    </source>
</reference>
<dbReference type="EMBL" id="QLZQ01000002">
    <property type="protein sequence ID" value="RAZ68332.1"/>
    <property type="molecule type" value="Genomic_DNA"/>
</dbReference>
<dbReference type="GO" id="GO:0042128">
    <property type="term" value="P:nitrate assimilation"/>
    <property type="evidence" value="ECO:0007669"/>
    <property type="project" value="UniProtKB-KW"/>
</dbReference>
<dbReference type="NCBIfam" id="TIGR00684">
    <property type="entry name" value="narJ"/>
    <property type="match status" value="1"/>
</dbReference>
<name>A0A365K6Q2_9BACL</name>
<dbReference type="OrthoDB" id="5296272at2"/>
<dbReference type="Pfam" id="PF02613">
    <property type="entry name" value="Nitrate_red_del"/>
    <property type="match status" value="1"/>
</dbReference>
<protein>
    <submittedName>
        <fullName evidence="2">Nitrate reductase molybdenum cofactor assembly chaperone</fullName>
    </submittedName>
</protein>
<dbReference type="SUPFAM" id="SSF89155">
    <property type="entry name" value="TorD-like"/>
    <property type="match status" value="1"/>
</dbReference>
<organism evidence="2 3">
    <name type="scientific">Planococcus maitriensis</name>
    <dbReference type="NCBI Taxonomy" id="221799"/>
    <lineage>
        <taxon>Bacteria</taxon>
        <taxon>Bacillati</taxon>
        <taxon>Bacillota</taxon>
        <taxon>Bacilli</taxon>
        <taxon>Bacillales</taxon>
        <taxon>Caryophanaceae</taxon>
        <taxon>Planococcus</taxon>
    </lineage>
</organism>
<keyword evidence="3" id="KW-1185">Reference proteome</keyword>
<evidence type="ECO:0000256" key="1">
    <source>
        <dbReference type="ARBA" id="ARBA00023063"/>
    </source>
</evidence>
<dbReference type="Proteomes" id="UP000251869">
    <property type="component" value="Unassembled WGS sequence"/>
</dbReference>
<evidence type="ECO:0000313" key="3">
    <source>
        <dbReference type="Proteomes" id="UP000251869"/>
    </source>
</evidence>
<dbReference type="InterPro" id="IPR020945">
    <property type="entry name" value="DMSO/NO3_reduct_chaperone"/>
</dbReference>
<accession>A0A365K6Q2</accession>
<dbReference type="AlphaFoldDB" id="A0A365K6Q2"/>
<dbReference type="RefSeq" id="WP_112232072.1">
    <property type="nucleotide sequence ID" value="NZ_QLZQ01000002.1"/>
</dbReference>
<keyword evidence="1" id="KW-0534">Nitrate assimilation</keyword>
<comment type="caution">
    <text evidence="2">The sequence shown here is derived from an EMBL/GenBank/DDBJ whole genome shotgun (WGS) entry which is preliminary data.</text>
</comment>